<dbReference type="Gene3D" id="3.10.450.40">
    <property type="match status" value="1"/>
</dbReference>
<dbReference type="Pfam" id="PF04965">
    <property type="entry name" value="GPW_gp25"/>
    <property type="match status" value="1"/>
</dbReference>
<comment type="caution">
    <text evidence="2">The sequence shown here is derived from an EMBL/GenBank/DDBJ whole genome shotgun (WGS) entry which is preliminary data.</text>
</comment>
<organism evidence="2 3">
    <name type="scientific">Anabaena azotica FACHB-119</name>
    <dbReference type="NCBI Taxonomy" id="947527"/>
    <lineage>
        <taxon>Bacteria</taxon>
        <taxon>Bacillati</taxon>
        <taxon>Cyanobacteriota</taxon>
        <taxon>Cyanophyceae</taxon>
        <taxon>Nostocales</taxon>
        <taxon>Nostocaceae</taxon>
        <taxon>Anabaena</taxon>
        <taxon>Anabaena azotica</taxon>
    </lineage>
</organism>
<keyword evidence="3" id="KW-1185">Reference proteome</keyword>
<dbReference type="InterPro" id="IPR007048">
    <property type="entry name" value="IraD/Gp25-like"/>
</dbReference>
<dbReference type="RefSeq" id="WP_190476909.1">
    <property type="nucleotide sequence ID" value="NZ_JACJSG010000040.1"/>
</dbReference>
<gene>
    <name evidence="2" type="ORF">H6G83_24870</name>
</gene>
<proteinExistence type="predicted"/>
<dbReference type="EMBL" id="JACJSG010000040">
    <property type="protein sequence ID" value="MBD2503802.1"/>
    <property type="molecule type" value="Genomic_DNA"/>
</dbReference>
<accession>A0ABR8DA54</accession>
<dbReference type="Proteomes" id="UP000661112">
    <property type="component" value="Unassembled WGS sequence"/>
</dbReference>
<reference evidence="2 3" key="1">
    <citation type="journal article" date="2020" name="ISME J.">
        <title>Comparative genomics reveals insights into cyanobacterial evolution and habitat adaptation.</title>
        <authorList>
            <person name="Chen M.Y."/>
            <person name="Teng W.K."/>
            <person name="Zhao L."/>
            <person name="Hu C.X."/>
            <person name="Zhou Y.K."/>
            <person name="Han B.P."/>
            <person name="Song L.R."/>
            <person name="Shu W.S."/>
        </authorList>
    </citation>
    <scope>NUCLEOTIDE SEQUENCE [LARGE SCALE GENOMIC DNA]</scope>
    <source>
        <strain evidence="2 3">FACHB-119</strain>
    </source>
</reference>
<dbReference type="SUPFAM" id="SSF160719">
    <property type="entry name" value="gpW/gp25-like"/>
    <property type="match status" value="1"/>
</dbReference>
<protein>
    <submittedName>
        <fullName evidence="2">GPW/gp25 family protein</fullName>
    </submittedName>
</protein>
<feature type="domain" description="IraD/Gp25-like" evidence="1">
    <location>
        <begin position="26"/>
        <end position="130"/>
    </location>
</feature>
<evidence type="ECO:0000313" key="3">
    <source>
        <dbReference type="Proteomes" id="UP000661112"/>
    </source>
</evidence>
<sequence length="146" mass="15869">MSRLFLGCGVGFPVSLNAGGNLQAAEYEESVRQSILIILGTAQGERVMRPDFGCGIYDLVFDINSAGTAGKISQAVQEALLKLEPRIDVLAVEVTSGNFANTADGKQEFQPVSNGYVLMINIKYQVRATNNIFNLVYPFYLERSPG</sequence>
<evidence type="ECO:0000259" key="1">
    <source>
        <dbReference type="Pfam" id="PF04965"/>
    </source>
</evidence>
<evidence type="ECO:0000313" key="2">
    <source>
        <dbReference type="EMBL" id="MBD2503802.1"/>
    </source>
</evidence>
<name>A0ABR8DA54_9NOST</name>